<keyword evidence="3" id="KW-0805">Transcription regulation</keyword>
<evidence type="ECO:0000256" key="1">
    <source>
        <dbReference type="ARBA" id="ARBA00022553"/>
    </source>
</evidence>
<feature type="domain" description="Response regulatory" evidence="7">
    <location>
        <begin position="15"/>
        <end position="129"/>
    </location>
</feature>
<organism evidence="8 9">
    <name type="scientific">Candidatus Accumulibacter phosphatis</name>
    <dbReference type="NCBI Taxonomy" id="327160"/>
    <lineage>
        <taxon>Bacteria</taxon>
        <taxon>Pseudomonadati</taxon>
        <taxon>Pseudomonadota</taxon>
        <taxon>Betaproteobacteria</taxon>
        <taxon>Candidatus Accumulibacter</taxon>
    </lineage>
</organism>
<dbReference type="InterPro" id="IPR001789">
    <property type="entry name" value="Sig_transdc_resp-reg_receiver"/>
</dbReference>
<accession>A0A080LTR6</accession>
<dbReference type="GO" id="GO:0000156">
    <property type="term" value="F:phosphorelay response regulator activity"/>
    <property type="evidence" value="ECO:0007669"/>
    <property type="project" value="TreeGrafter"/>
</dbReference>
<dbReference type="SMART" id="SM00448">
    <property type="entry name" value="REC"/>
    <property type="match status" value="1"/>
</dbReference>
<dbReference type="Pfam" id="PF02954">
    <property type="entry name" value="HTH_8"/>
    <property type="match status" value="1"/>
</dbReference>
<dbReference type="InterPro" id="IPR002197">
    <property type="entry name" value="HTH_Fis"/>
</dbReference>
<feature type="modified residue" description="4-aspartylphosphate" evidence="6">
    <location>
        <position position="64"/>
    </location>
</feature>
<sequence length="188" mass="20557">MPLQAPRLPDDERSTLLLVDDDDAFRRVLARALERRGYAVTVAANVEMAIIQAQAQPPEYAVVDLRMPGESGLALIEKLMACDPNTRVVMLTGYASIATAIEAIKLGAIHYLAKPCDADEIVAALNRSSVGDSSFPVSGSPLSVNRLEWEHIQRVLAEHQGNISATARALKMHRRTLQRKLGKHPSPE</sequence>
<dbReference type="AlphaFoldDB" id="A0A080LTR6"/>
<dbReference type="FunFam" id="1.10.10.60:FF:000036">
    <property type="entry name" value="Two-component system response regulator"/>
    <property type="match status" value="1"/>
</dbReference>
<dbReference type="Gene3D" id="3.40.50.2300">
    <property type="match status" value="1"/>
</dbReference>
<dbReference type="SUPFAM" id="SSF52172">
    <property type="entry name" value="CheY-like"/>
    <property type="match status" value="1"/>
</dbReference>
<evidence type="ECO:0000313" key="9">
    <source>
        <dbReference type="Proteomes" id="UP000020077"/>
    </source>
</evidence>
<reference evidence="8 9" key="1">
    <citation type="submission" date="2014-02" db="EMBL/GenBank/DDBJ databases">
        <title>Expanding our view of genomic diversity in Candidatus Accumulibacter clades.</title>
        <authorList>
            <person name="Skennerton C.T."/>
            <person name="Barr J.J."/>
            <person name="Slater F.R."/>
            <person name="Bond P.L."/>
            <person name="Tyson G.W."/>
        </authorList>
    </citation>
    <scope>NUCLEOTIDE SEQUENCE [LARGE SCALE GENOMIC DNA]</scope>
    <source>
        <strain evidence="9">BA-91</strain>
    </source>
</reference>
<gene>
    <name evidence="8" type="primary">regA</name>
    <name evidence="8" type="ORF">AW09_002911</name>
</gene>
<evidence type="ECO:0000256" key="6">
    <source>
        <dbReference type="PROSITE-ProRule" id="PRU00169"/>
    </source>
</evidence>
<keyword evidence="4" id="KW-0238">DNA-binding</keyword>
<evidence type="ECO:0000259" key="7">
    <source>
        <dbReference type="PROSITE" id="PS50110"/>
    </source>
</evidence>
<proteinExistence type="predicted"/>
<dbReference type="PROSITE" id="PS50110">
    <property type="entry name" value="RESPONSE_REGULATORY"/>
    <property type="match status" value="1"/>
</dbReference>
<evidence type="ECO:0000256" key="2">
    <source>
        <dbReference type="ARBA" id="ARBA00023012"/>
    </source>
</evidence>
<dbReference type="EMBL" id="JDVG02000465">
    <property type="protein sequence ID" value="KFB71932.1"/>
    <property type="molecule type" value="Genomic_DNA"/>
</dbReference>
<dbReference type="Proteomes" id="UP000020077">
    <property type="component" value="Unassembled WGS sequence"/>
</dbReference>
<dbReference type="PANTHER" id="PTHR48111:SF1">
    <property type="entry name" value="TWO-COMPONENT RESPONSE REGULATOR ORR33"/>
    <property type="match status" value="1"/>
</dbReference>
<name>A0A080LTR6_9PROT</name>
<dbReference type="InterPro" id="IPR009057">
    <property type="entry name" value="Homeodomain-like_sf"/>
</dbReference>
<dbReference type="GO" id="GO:0032993">
    <property type="term" value="C:protein-DNA complex"/>
    <property type="evidence" value="ECO:0007669"/>
    <property type="project" value="TreeGrafter"/>
</dbReference>
<dbReference type="InterPro" id="IPR011006">
    <property type="entry name" value="CheY-like_superfamily"/>
</dbReference>
<dbReference type="Pfam" id="PF00072">
    <property type="entry name" value="Response_reg"/>
    <property type="match status" value="1"/>
</dbReference>
<protein>
    <submittedName>
        <fullName evidence="8">Response regulator PrrA</fullName>
    </submittedName>
</protein>
<keyword evidence="5" id="KW-0804">Transcription</keyword>
<dbReference type="GO" id="GO:0005829">
    <property type="term" value="C:cytosol"/>
    <property type="evidence" value="ECO:0007669"/>
    <property type="project" value="TreeGrafter"/>
</dbReference>
<dbReference type="GO" id="GO:0006355">
    <property type="term" value="P:regulation of DNA-templated transcription"/>
    <property type="evidence" value="ECO:0007669"/>
    <property type="project" value="TreeGrafter"/>
</dbReference>
<comment type="caution">
    <text evidence="8">The sequence shown here is derived from an EMBL/GenBank/DDBJ whole genome shotgun (WGS) entry which is preliminary data.</text>
</comment>
<evidence type="ECO:0000256" key="5">
    <source>
        <dbReference type="ARBA" id="ARBA00023163"/>
    </source>
</evidence>
<dbReference type="PANTHER" id="PTHR48111">
    <property type="entry name" value="REGULATOR OF RPOS"/>
    <property type="match status" value="1"/>
</dbReference>
<dbReference type="CDD" id="cd17563">
    <property type="entry name" value="REC_RegA-like"/>
    <property type="match status" value="1"/>
</dbReference>
<keyword evidence="2" id="KW-0902">Two-component regulatory system</keyword>
<dbReference type="Gene3D" id="1.10.10.60">
    <property type="entry name" value="Homeodomain-like"/>
    <property type="match status" value="1"/>
</dbReference>
<dbReference type="GO" id="GO:0000976">
    <property type="term" value="F:transcription cis-regulatory region binding"/>
    <property type="evidence" value="ECO:0007669"/>
    <property type="project" value="TreeGrafter"/>
</dbReference>
<evidence type="ECO:0000256" key="3">
    <source>
        <dbReference type="ARBA" id="ARBA00023015"/>
    </source>
</evidence>
<dbReference type="SUPFAM" id="SSF46689">
    <property type="entry name" value="Homeodomain-like"/>
    <property type="match status" value="1"/>
</dbReference>
<evidence type="ECO:0000313" key="8">
    <source>
        <dbReference type="EMBL" id="KFB71932.1"/>
    </source>
</evidence>
<evidence type="ECO:0000256" key="4">
    <source>
        <dbReference type="ARBA" id="ARBA00023125"/>
    </source>
</evidence>
<keyword evidence="1 6" id="KW-0597">Phosphoprotein</keyword>
<dbReference type="InterPro" id="IPR039420">
    <property type="entry name" value="WalR-like"/>
</dbReference>